<accession>A0A093V2P5</accession>
<proteinExistence type="predicted"/>
<dbReference type="EMBL" id="JPOX01000017">
    <property type="protein sequence ID" value="KFX46822.1"/>
    <property type="molecule type" value="Genomic_DNA"/>
</dbReference>
<sequence>MGQCHMVGSTTGLTWMIVNTEPIDSAHTTSYIWITHQCIIESVSSATIYGLCDVHHVTSDLPQ</sequence>
<name>A0A093V2P5_TALMA</name>
<dbReference type="AlphaFoldDB" id="A0A093V2P5"/>
<reference key="1">
    <citation type="journal article" date="2014" name="PLoS Genet.">
        <title>Signature Gene Expression Reveals Novel Clues to the Molecular Mechanisms of Dimorphic Transition in Penicillium marneffei.</title>
        <authorList>
            <person name="Yang E."/>
            <person name="Wang G."/>
            <person name="Cai J."/>
            <person name="Woo P.C."/>
            <person name="Lau S.K."/>
            <person name="Yuen K.-Y."/>
            <person name="Chow W.-N."/>
            <person name="Lin X."/>
        </authorList>
    </citation>
    <scope>NUCLEOTIDE SEQUENCE [LARGE SCALE GENOMIC DNA]</scope>
    <source>
        <strain>PM1</strain>
    </source>
</reference>
<comment type="caution">
    <text evidence="1">The sequence shown here is derived from an EMBL/GenBank/DDBJ whole genome shotgun (WGS) entry which is preliminary data.</text>
</comment>
<dbReference type="HOGENOM" id="CLU_2887377_0_0_1"/>
<gene>
    <name evidence="1" type="ORF">GQ26_0170920</name>
</gene>
<evidence type="ECO:0000313" key="1">
    <source>
        <dbReference type="EMBL" id="KFX46822.1"/>
    </source>
</evidence>
<protein>
    <submittedName>
        <fullName evidence="1">Uncharacterized protein</fullName>
    </submittedName>
</protein>
<organism evidence="1">
    <name type="scientific">Talaromyces marneffei PM1</name>
    <dbReference type="NCBI Taxonomy" id="1077442"/>
    <lineage>
        <taxon>Eukaryota</taxon>
        <taxon>Fungi</taxon>
        <taxon>Dikarya</taxon>
        <taxon>Ascomycota</taxon>
        <taxon>Pezizomycotina</taxon>
        <taxon>Eurotiomycetes</taxon>
        <taxon>Eurotiomycetidae</taxon>
        <taxon>Eurotiales</taxon>
        <taxon>Trichocomaceae</taxon>
        <taxon>Talaromyces</taxon>
        <taxon>Talaromyces sect. Talaromyces</taxon>
    </lineage>
</organism>
<reference evidence="1" key="2">
    <citation type="journal article" date="2014" name="PLoS Genet.">
        <title>Signature gene expression reveals novel clues to the molecular mechanisms of dimorphic transition in Penicillium marneffei.</title>
        <authorList>
            <person name="Yang E."/>
            <person name="Wang G."/>
            <person name="Cai J."/>
            <person name="Woo P.C."/>
            <person name="Lau S.K."/>
            <person name="Yuen K.-Y."/>
            <person name="Chow W.-N."/>
            <person name="Lin X."/>
        </authorList>
    </citation>
    <scope>NUCLEOTIDE SEQUENCE</scope>
    <source>
        <strain evidence="1">PM1</strain>
    </source>
</reference>